<dbReference type="Proteomes" id="UP000027284">
    <property type="component" value="Unassembled WGS sequence"/>
</dbReference>
<comment type="caution">
    <text evidence="1">The sequence shown here is derived from an EMBL/GenBank/DDBJ whole genome shotgun (WGS) entry which is preliminary data.</text>
</comment>
<dbReference type="OrthoDB" id="128593at2"/>
<sequence length="229" mass="24454">MLTGFNTDIEYGGTTYHVQTEDRGGKNPLIESLIYVGGEILASRRTEYRNLLEAGADENAIRILMERQHRAIVEAIRSGRIDLLTQPAASDEGDTTVVARSPLAASARKVETSRSLDEVIAQWLEEQRRGVTLKLQVEGADRLLAGQPFAVTVKTLNQDAGHGVPAQVEIRFVSTATKPMVLANGSTDASGVFKAGGTLPPLDKGTGILVVTARAGNSVAEAKFLVSKA</sequence>
<dbReference type="STRING" id="1312852.EG19_06090"/>
<organism evidence="1 2">
    <name type="scientific">Thermoanaerobaculum aquaticum</name>
    <dbReference type="NCBI Taxonomy" id="1312852"/>
    <lineage>
        <taxon>Bacteria</taxon>
        <taxon>Pseudomonadati</taxon>
        <taxon>Acidobacteriota</taxon>
        <taxon>Thermoanaerobaculia</taxon>
        <taxon>Thermoanaerobaculales</taxon>
        <taxon>Thermoanaerobaculaceae</taxon>
        <taxon>Thermoanaerobaculum</taxon>
    </lineage>
</organism>
<evidence type="ECO:0000313" key="2">
    <source>
        <dbReference type="Proteomes" id="UP000027284"/>
    </source>
</evidence>
<proteinExistence type="predicted"/>
<gene>
    <name evidence="1" type="ORF">EG19_06090</name>
</gene>
<dbReference type="RefSeq" id="WP_053335151.1">
    <property type="nucleotide sequence ID" value="NZ_JMFG01000023.1"/>
</dbReference>
<accession>A0A062XL91</accession>
<protein>
    <submittedName>
        <fullName evidence="1">Uncharacterized protein</fullName>
    </submittedName>
</protein>
<keyword evidence="2" id="KW-1185">Reference proteome</keyword>
<name>A0A062XL91_9BACT</name>
<dbReference type="AlphaFoldDB" id="A0A062XL91"/>
<dbReference type="EMBL" id="JMFG01000023">
    <property type="protein sequence ID" value="KDA53317.1"/>
    <property type="molecule type" value="Genomic_DNA"/>
</dbReference>
<reference evidence="1 2" key="1">
    <citation type="submission" date="2014-04" db="EMBL/GenBank/DDBJ databases">
        <title>The Genome Sequence of Thermoanaerobaculum aquaticum MP-01, The First Cultivated Group 23 Acidobacterium.</title>
        <authorList>
            <person name="Stamps B.W."/>
            <person name="Losey N.A."/>
            <person name="Lawson P.A."/>
            <person name="Stevenson B.S."/>
        </authorList>
    </citation>
    <scope>NUCLEOTIDE SEQUENCE [LARGE SCALE GENOMIC DNA]</scope>
    <source>
        <strain evidence="1 2">MP-01</strain>
    </source>
</reference>
<evidence type="ECO:0000313" key="1">
    <source>
        <dbReference type="EMBL" id="KDA53317.1"/>
    </source>
</evidence>